<dbReference type="KEGG" id="bgok:Pr1d_37450"/>
<organism evidence="2 3">
    <name type="scientific">Bythopirellula goksoeyrii</name>
    <dbReference type="NCBI Taxonomy" id="1400387"/>
    <lineage>
        <taxon>Bacteria</taxon>
        <taxon>Pseudomonadati</taxon>
        <taxon>Planctomycetota</taxon>
        <taxon>Planctomycetia</taxon>
        <taxon>Pirellulales</taxon>
        <taxon>Lacipirellulaceae</taxon>
        <taxon>Bythopirellula</taxon>
    </lineage>
</organism>
<feature type="chain" id="PRO_5022737888" description="PEP-CTERM protein-sorting domain-containing protein" evidence="1">
    <location>
        <begin position="27"/>
        <end position="451"/>
    </location>
</feature>
<evidence type="ECO:0008006" key="4">
    <source>
        <dbReference type="Google" id="ProtNLM"/>
    </source>
</evidence>
<dbReference type="Proteomes" id="UP000323917">
    <property type="component" value="Chromosome"/>
</dbReference>
<evidence type="ECO:0000313" key="2">
    <source>
        <dbReference type="EMBL" id="QEG36431.1"/>
    </source>
</evidence>
<dbReference type="OrthoDB" id="256429at2"/>
<accession>A0A5B9QQN1</accession>
<dbReference type="AlphaFoldDB" id="A0A5B9QQN1"/>
<name>A0A5B9QQN1_9BACT</name>
<keyword evidence="3" id="KW-1185">Reference proteome</keyword>
<protein>
    <recommendedName>
        <fullName evidence="4">PEP-CTERM protein-sorting domain-containing protein</fullName>
    </recommendedName>
</protein>
<sequence length="451" mass="48057" precursor="true">MFKSYAKKTSVIVAFIFILTSARVEGAVFANFDAAQFDANGFAFADFDDFFAVDTSGGSISIDINSDIDGQNGLFGGMGSDIVADFTAATTQLEITLTVDPLNVASNFRIVLVDNDGVDTGEEYQFYIDLASLTPGQPTLITQSLINPGPVYRQAANGQTDGDMVQNYGLRQMQIQSEFGGTNRLKIDVESIKLVDPDDPLLIEFNTTTYEAQTQTFTFGTFSEAGVLDASGSTFLINADPAGTGGPSGGFGFNGLNVDFDATQYQIEIEAKLLPNNTADQFNLVLGDNDGDDSGPGLGSDDYNFFVDTSNFNTSDFSTFTIPLGTGSETDFVTTFGFTNGGDGLQNFGLSQMQIQSSGDDPGVLGIEVLRFSIVERPDGIAGDFDDDGDVDGNDFLVWQRNPAVGNLSDWQANYGAPPLAASASVPEPATWMLLLCAAGALPIRRITERS</sequence>
<dbReference type="RefSeq" id="WP_148074774.1">
    <property type="nucleotide sequence ID" value="NZ_CP042913.1"/>
</dbReference>
<dbReference type="EMBL" id="CP042913">
    <property type="protein sequence ID" value="QEG36431.1"/>
    <property type="molecule type" value="Genomic_DNA"/>
</dbReference>
<reference evidence="2 3" key="1">
    <citation type="submission" date="2019-08" db="EMBL/GenBank/DDBJ databases">
        <title>Deep-cultivation of Planctomycetes and their phenomic and genomic characterization uncovers novel biology.</title>
        <authorList>
            <person name="Wiegand S."/>
            <person name="Jogler M."/>
            <person name="Boedeker C."/>
            <person name="Pinto D."/>
            <person name="Vollmers J."/>
            <person name="Rivas-Marin E."/>
            <person name="Kohn T."/>
            <person name="Peeters S.H."/>
            <person name="Heuer A."/>
            <person name="Rast P."/>
            <person name="Oberbeckmann S."/>
            <person name="Bunk B."/>
            <person name="Jeske O."/>
            <person name="Meyerdierks A."/>
            <person name="Storesund J.E."/>
            <person name="Kallscheuer N."/>
            <person name="Luecker S."/>
            <person name="Lage O.M."/>
            <person name="Pohl T."/>
            <person name="Merkel B.J."/>
            <person name="Hornburger P."/>
            <person name="Mueller R.-W."/>
            <person name="Bruemmer F."/>
            <person name="Labrenz M."/>
            <person name="Spormann A.M."/>
            <person name="Op den Camp H."/>
            <person name="Overmann J."/>
            <person name="Amann R."/>
            <person name="Jetten M.S.M."/>
            <person name="Mascher T."/>
            <person name="Medema M.H."/>
            <person name="Devos D.P."/>
            <person name="Kaster A.-K."/>
            <person name="Ovreas L."/>
            <person name="Rohde M."/>
            <person name="Galperin M.Y."/>
            <person name="Jogler C."/>
        </authorList>
    </citation>
    <scope>NUCLEOTIDE SEQUENCE [LARGE SCALE GENOMIC DNA]</scope>
    <source>
        <strain evidence="2 3">Pr1d</strain>
    </source>
</reference>
<keyword evidence="1" id="KW-0732">Signal</keyword>
<evidence type="ECO:0000313" key="3">
    <source>
        <dbReference type="Proteomes" id="UP000323917"/>
    </source>
</evidence>
<evidence type="ECO:0000256" key="1">
    <source>
        <dbReference type="SAM" id="SignalP"/>
    </source>
</evidence>
<proteinExistence type="predicted"/>
<feature type="signal peptide" evidence="1">
    <location>
        <begin position="1"/>
        <end position="26"/>
    </location>
</feature>
<gene>
    <name evidence="2" type="ORF">Pr1d_37450</name>
</gene>